<keyword evidence="3" id="KW-0963">Cytoplasm</keyword>
<reference evidence="8" key="1">
    <citation type="submission" date="2022-08" db="UniProtKB">
        <authorList>
            <consortium name="EnsemblMetazoa"/>
        </authorList>
    </citation>
    <scope>IDENTIFICATION</scope>
    <source>
        <strain evidence="8">Israel</strain>
    </source>
</reference>
<dbReference type="EnsemblMetazoa" id="PPAI000400-RA">
    <property type="protein sequence ID" value="PPAI000400-PA"/>
    <property type="gene ID" value="PPAI000400"/>
</dbReference>
<dbReference type="GO" id="GO:0007097">
    <property type="term" value="P:nuclear migration"/>
    <property type="evidence" value="ECO:0007669"/>
    <property type="project" value="TreeGrafter"/>
</dbReference>
<evidence type="ECO:0000256" key="6">
    <source>
        <dbReference type="ARBA" id="ARBA00023212"/>
    </source>
</evidence>
<comment type="subcellular location">
    <subcellularLocation>
        <location evidence="1">Cytoplasm</location>
        <location evidence="1">Cytoskeleton</location>
    </subcellularLocation>
</comment>
<protein>
    <recommendedName>
        <fullName evidence="7">Transforming acidic coiled-coil-containing protein C-terminal domain-containing protein</fullName>
    </recommendedName>
</protein>
<dbReference type="PANTHER" id="PTHR13924">
    <property type="entry name" value="TRANSFORMING ACIDIC COILED-COIL CONTAINING PROTEIN 1/2"/>
    <property type="match status" value="1"/>
</dbReference>
<evidence type="ECO:0000256" key="1">
    <source>
        <dbReference type="ARBA" id="ARBA00004245"/>
    </source>
</evidence>
<accession>A0A1B0CZ78</accession>
<dbReference type="GO" id="GO:0005737">
    <property type="term" value="C:cytoplasm"/>
    <property type="evidence" value="ECO:0007669"/>
    <property type="project" value="TreeGrafter"/>
</dbReference>
<evidence type="ECO:0000313" key="9">
    <source>
        <dbReference type="Proteomes" id="UP000092462"/>
    </source>
</evidence>
<evidence type="ECO:0000256" key="4">
    <source>
        <dbReference type="ARBA" id="ARBA00022553"/>
    </source>
</evidence>
<organism evidence="8 9">
    <name type="scientific">Phlebotomus papatasi</name>
    <name type="common">Sandfly</name>
    <dbReference type="NCBI Taxonomy" id="29031"/>
    <lineage>
        <taxon>Eukaryota</taxon>
        <taxon>Metazoa</taxon>
        <taxon>Ecdysozoa</taxon>
        <taxon>Arthropoda</taxon>
        <taxon>Hexapoda</taxon>
        <taxon>Insecta</taxon>
        <taxon>Pterygota</taxon>
        <taxon>Neoptera</taxon>
        <taxon>Endopterygota</taxon>
        <taxon>Diptera</taxon>
        <taxon>Nematocera</taxon>
        <taxon>Psychodoidea</taxon>
        <taxon>Psychodidae</taxon>
        <taxon>Phlebotomus</taxon>
        <taxon>Phlebotomus</taxon>
    </lineage>
</organism>
<dbReference type="AlphaFoldDB" id="A0A1B0CZ78"/>
<dbReference type="Proteomes" id="UP000092462">
    <property type="component" value="Unassembled WGS sequence"/>
</dbReference>
<keyword evidence="5" id="KW-0175">Coiled coil</keyword>
<dbReference type="EMBL" id="AJVK01020697">
    <property type="status" value="NOT_ANNOTATED_CDS"/>
    <property type="molecule type" value="Genomic_DNA"/>
</dbReference>
<dbReference type="GO" id="GO:0005856">
    <property type="term" value="C:cytoskeleton"/>
    <property type="evidence" value="ECO:0007669"/>
    <property type="project" value="UniProtKB-SubCell"/>
</dbReference>
<evidence type="ECO:0000256" key="3">
    <source>
        <dbReference type="ARBA" id="ARBA00022490"/>
    </source>
</evidence>
<keyword evidence="4" id="KW-0597">Phosphoprotein</keyword>
<dbReference type="EMBL" id="AJVK01020696">
    <property type="status" value="NOT_ANNOTATED_CDS"/>
    <property type="molecule type" value="Genomic_DNA"/>
</dbReference>
<dbReference type="Pfam" id="PF05010">
    <property type="entry name" value="TACC_C"/>
    <property type="match status" value="1"/>
</dbReference>
<comment type="similarity">
    <text evidence="2">Belongs to the TACC family.</text>
</comment>
<keyword evidence="6" id="KW-0206">Cytoskeleton</keyword>
<dbReference type="VEuPathDB" id="VectorBase:PPAPM1_003593"/>
<dbReference type="VEuPathDB" id="VectorBase:PPAI000400"/>
<dbReference type="EMBL" id="AJVK01020695">
    <property type="status" value="NOT_ANNOTATED_CDS"/>
    <property type="molecule type" value="Genomic_DNA"/>
</dbReference>
<evidence type="ECO:0000256" key="5">
    <source>
        <dbReference type="ARBA" id="ARBA00023054"/>
    </source>
</evidence>
<feature type="domain" description="Transforming acidic coiled-coil-containing protein C-terminal" evidence="7">
    <location>
        <begin position="81"/>
        <end position="265"/>
    </location>
</feature>
<dbReference type="PANTHER" id="PTHR13924:SF10">
    <property type="entry name" value="TRANSFORMING ACIDIC COILED-COIL PROTEIN, ISOFORM K"/>
    <property type="match status" value="1"/>
</dbReference>
<dbReference type="InterPro" id="IPR039915">
    <property type="entry name" value="TACC"/>
</dbReference>
<evidence type="ECO:0000256" key="2">
    <source>
        <dbReference type="ARBA" id="ARBA00009423"/>
    </source>
</evidence>
<name>A0A1B0CZ78_PHLPP</name>
<dbReference type="GO" id="GO:0007052">
    <property type="term" value="P:mitotic spindle organization"/>
    <property type="evidence" value="ECO:0007669"/>
    <property type="project" value="InterPro"/>
</dbReference>
<proteinExistence type="inferred from homology"/>
<evidence type="ECO:0000259" key="7">
    <source>
        <dbReference type="Pfam" id="PF05010"/>
    </source>
</evidence>
<dbReference type="InterPro" id="IPR007707">
    <property type="entry name" value="TACC_C"/>
</dbReference>
<sequence length="269" mass="30676">MSENDELGSAVNTSDNSLVATTSCEYTKDLNSESDSYKDCLSHASSDATMSVDVIKEVVSDEVKSVGNINSEDSFKKEYKMAELEKKIKNEVLKTEDIEKKLKEAEAREEALLKRITENQKTITKMTGVLEAYEKTIAELIAEKQQIIESYEKKCADLQNERDLNFTHLTSLEGTFTDLHAKYERSKQITTSLKKSEESLIAEKKQCFENLRLQEQRYEKMKSHAMQQLELANSKLDVLSKTHAQETAKLKALLKKEEISRLSTNEQKI</sequence>
<keyword evidence="9" id="KW-1185">Reference proteome</keyword>
<evidence type="ECO:0000313" key="8">
    <source>
        <dbReference type="EnsemblMetazoa" id="PPAI000400-PA"/>
    </source>
</evidence>